<feature type="compositionally biased region" description="Basic and acidic residues" evidence="1">
    <location>
        <begin position="252"/>
        <end position="263"/>
    </location>
</feature>
<organism evidence="2">
    <name type="scientific">marine sediment metagenome</name>
    <dbReference type="NCBI Taxonomy" id="412755"/>
    <lineage>
        <taxon>unclassified sequences</taxon>
        <taxon>metagenomes</taxon>
        <taxon>ecological metagenomes</taxon>
    </lineage>
</organism>
<feature type="region of interest" description="Disordered" evidence="1">
    <location>
        <begin position="242"/>
        <end position="263"/>
    </location>
</feature>
<name>X0SMC2_9ZZZZ</name>
<feature type="compositionally biased region" description="Basic and acidic residues" evidence="1">
    <location>
        <begin position="216"/>
        <end position="232"/>
    </location>
</feature>
<accession>X0SMC2</accession>
<evidence type="ECO:0000313" key="2">
    <source>
        <dbReference type="EMBL" id="GAF77002.1"/>
    </source>
</evidence>
<gene>
    <name evidence="2" type="ORF">S01H1_03361</name>
</gene>
<sequence length="263" mass="29423">MIKNLDELAKFVKGGADVLQKAIDSEDEQSLEFIEGSFVSDGDLEATKLKVRNEGKTEGQTIGYDFAMKDLKKDFGIEIEGKDRKIIGDAIKTNILADANKKPDAKILELETSLGNLRKELSTGKEAWETAELSYKGQLKDVSIMSELRKNTPEIKGLNMNQFTTLVKSEYGFDLEDGVLIAKKNGQPVKDKMEQIIPVKDILTDYATQNGWFDSNGRKGKDEQGGDKGDFKTINDVYKHMETNNIQPNSPEGEKMIENFNKD</sequence>
<dbReference type="EMBL" id="BARS01001840">
    <property type="protein sequence ID" value="GAF77002.1"/>
    <property type="molecule type" value="Genomic_DNA"/>
</dbReference>
<comment type="caution">
    <text evidence="2">The sequence shown here is derived from an EMBL/GenBank/DDBJ whole genome shotgun (WGS) entry which is preliminary data.</text>
</comment>
<protein>
    <submittedName>
        <fullName evidence="2">Uncharacterized protein</fullName>
    </submittedName>
</protein>
<evidence type="ECO:0000256" key="1">
    <source>
        <dbReference type="SAM" id="MobiDB-lite"/>
    </source>
</evidence>
<dbReference type="AlphaFoldDB" id="X0SMC2"/>
<reference evidence="2" key="1">
    <citation type="journal article" date="2014" name="Front. Microbiol.">
        <title>High frequency of phylogenetically diverse reductive dehalogenase-homologous genes in deep subseafloor sedimentary metagenomes.</title>
        <authorList>
            <person name="Kawai M."/>
            <person name="Futagami T."/>
            <person name="Toyoda A."/>
            <person name="Takaki Y."/>
            <person name="Nishi S."/>
            <person name="Hori S."/>
            <person name="Arai W."/>
            <person name="Tsubouchi T."/>
            <person name="Morono Y."/>
            <person name="Uchiyama I."/>
            <person name="Ito T."/>
            <person name="Fujiyama A."/>
            <person name="Inagaki F."/>
            <person name="Takami H."/>
        </authorList>
    </citation>
    <scope>NUCLEOTIDE SEQUENCE</scope>
    <source>
        <strain evidence="2">Expedition CK06-06</strain>
    </source>
</reference>
<proteinExistence type="predicted"/>
<feature type="region of interest" description="Disordered" evidence="1">
    <location>
        <begin position="213"/>
        <end position="232"/>
    </location>
</feature>